<protein>
    <recommendedName>
        <fullName evidence="4">RHS repeat protein</fullName>
    </recommendedName>
</protein>
<feature type="chain" id="PRO_5008023883" description="RHS repeat protein" evidence="1">
    <location>
        <begin position="26"/>
        <end position="580"/>
    </location>
</feature>
<evidence type="ECO:0000313" key="2">
    <source>
        <dbReference type="EMBL" id="CUO81002.1"/>
    </source>
</evidence>
<evidence type="ECO:0000313" key="3">
    <source>
        <dbReference type="Proteomes" id="UP000095576"/>
    </source>
</evidence>
<evidence type="ECO:0000256" key="1">
    <source>
        <dbReference type="SAM" id="SignalP"/>
    </source>
</evidence>
<dbReference type="AlphaFoldDB" id="A0A174I167"/>
<reference evidence="2 3" key="1">
    <citation type="submission" date="2015-09" db="EMBL/GenBank/DDBJ databases">
        <authorList>
            <consortium name="Pathogen Informatics"/>
        </authorList>
    </citation>
    <scope>NUCLEOTIDE SEQUENCE [LARGE SCALE GENOMIC DNA]</scope>
    <source>
        <strain evidence="2 3">2789STDY5834899</strain>
    </source>
</reference>
<feature type="signal peptide" evidence="1">
    <location>
        <begin position="1"/>
        <end position="25"/>
    </location>
</feature>
<gene>
    <name evidence="2" type="ORF">ERS852511_00163</name>
</gene>
<evidence type="ECO:0008006" key="4">
    <source>
        <dbReference type="Google" id="ProtNLM"/>
    </source>
</evidence>
<accession>A0A174I167</accession>
<name>A0A174I167_BACT4</name>
<organism evidence="2 3">
    <name type="scientific">Bacteroides thetaiotaomicron</name>
    <dbReference type="NCBI Taxonomy" id="818"/>
    <lineage>
        <taxon>Bacteria</taxon>
        <taxon>Pseudomonadati</taxon>
        <taxon>Bacteroidota</taxon>
        <taxon>Bacteroidia</taxon>
        <taxon>Bacteroidales</taxon>
        <taxon>Bacteroidaceae</taxon>
        <taxon>Bacteroides</taxon>
    </lineage>
</organism>
<dbReference type="Gene3D" id="3.90.930.1">
    <property type="match status" value="1"/>
</dbReference>
<dbReference type="Proteomes" id="UP000095576">
    <property type="component" value="Unassembled WGS sequence"/>
</dbReference>
<sequence length="580" mass="67189">MKKSIFLSFILCLCLVACIPQQAMAQKQSRMEKLLRYLNDNDADKWQKNREKLDDETKAYYAEDLSLMDVLNDLWNGQSEQAATLYFGCYEKAAQNNFPGICEGEKIPLSQIRDKADQSIINLLEASKDKIPFSRALLDSIHATEYPVDSAMLQRLQNIREVALLEGMLKAPTPIIYQTYVKEYPNGKFIAQVNASENVRLYQLVKTTPTPANFKAFFEDPEMQKYYQDRGPRPYLAEVRTLYDDFLFQRIDSLKKEGNATAIRQIIDDYKNTPYLATGARTHLNDLEYLSEKADFELLKPAIVNSESLGLLQEFLKTHKYKEFRDQAKNLRAPFILQAIVSTPTTVKYYTQGRLIKCCETDSTGNITTSYTYNDKGQLTTTLSVTEKNGQPINEVQTSRLYDPQGHCIFEVKTNPKTKTDFYRRARRIGIDGSIESDSLKYMDGRYTVSSYNKQGLLTETKEYNKNGEMEGYTVNKYDDKGRMTESQHQNMLFVNSPNQILSQKELYEYDKYGYLTRIVYQRIFGNSQKTSGCLTCLYDEYGNRIDGDSYYEYDNTGQWICRTSYDNPQQVERIQYIYK</sequence>
<keyword evidence="1" id="KW-0732">Signal</keyword>
<dbReference type="EMBL" id="CZAP01000001">
    <property type="protein sequence ID" value="CUO81002.1"/>
    <property type="molecule type" value="Genomic_DNA"/>
</dbReference>
<dbReference type="RefSeq" id="WP_016267383.1">
    <property type="nucleotide sequence ID" value="NZ_CAXTFL010000024.1"/>
</dbReference>
<proteinExistence type="predicted"/>